<name>A0A6P7QVL1_MUSCR</name>
<evidence type="ECO:0000256" key="6">
    <source>
        <dbReference type="ARBA" id="ARBA00023180"/>
    </source>
</evidence>
<evidence type="ECO:0000259" key="11">
    <source>
        <dbReference type="PROSITE" id="PS50017"/>
    </source>
</evidence>
<evidence type="ECO:0000256" key="9">
    <source>
        <dbReference type="SAM" id="Phobius"/>
    </source>
</evidence>
<feature type="chain" id="PRO_5028372447" evidence="10">
    <location>
        <begin position="44"/>
        <end position="424"/>
    </location>
</feature>
<feature type="domain" description="TNFR-Cys" evidence="12">
    <location>
        <begin position="90"/>
        <end position="133"/>
    </location>
</feature>
<evidence type="ECO:0000256" key="7">
    <source>
        <dbReference type="PROSITE-ProRule" id="PRU00206"/>
    </source>
</evidence>
<evidence type="ECO:0000256" key="4">
    <source>
        <dbReference type="ARBA" id="ARBA00023157"/>
    </source>
</evidence>
<feature type="transmembrane region" description="Helical" evidence="9">
    <location>
        <begin position="210"/>
        <end position="231"/>
    </location>
</feature>
<dbReference type="InterPro" id="IPR001368">
    <property type="entry name" value="TNFR/NGFR_Cys_rich_reg"/>
</dbReference>
<dbReference type="RefSeq" id="XP_029332372.1">
    <property type="nucleotide sequence ID" value="XM_029476512.1"/>
</dbReference>
<reference evidence="14" key="1">
    <citation type="submission" date="2025-08" db="UniProtKB">
        <authorList>
            <consortium name="RefSeq"/>
        </authorList>
    </citation>
    <scope>IDENTIFICATION</scope>
</reference>
<evidence type="ECO:0000259" key="12">
    <source>
        <dbReference type="PROSITE" id="PS50050"/>
    </source>
</evidence>
<dbReference type="InterPro" id="IPR000488">
    <property type="entry name" value="Death_dom"/>
</dbReference>
<dbReference type="GeneID" id="110293295"/>
<accession>A0A6P7QVL1</accession>
<evidence type="ECO:0000313" key="13">
    <source>
        <dbReference type="Proteomes" id="UP000515126"/>
    </source>
</evidence>
<dbReference type="Pfam" id="PF00531">
    <property type="entry name" value="Death"/>
    <property type="match status" value="1"/>
</dbReference>
<dbReference type="PANTHER" id="PTHR47220">
    <property type="entry name" value="TUMOR NECROSIS FACTOR RECEPTOR SUPERFAMILY MEMBER 25"/>
    <property type="match status" value="1"/>
</dbReference>
<keyword evidence="4" id="KW-1015">Disulfide bond</keyword>
<dbReference type="Gene3D" id="2.10.50.10">
    <property type="entry name" value="Tumor Necrosis Factor Receptor, subunit A, domain 2"/>
    <property type="match status" value="1"/>
</dbReference>
<protein>
    <submittedName>
        <fullName evidence="14">Tumor necrosis factor receptor superfamily member 25 isoform X2</fullName>
    </submittedName>
</protein>
<proteinExistence type="predicted"/>
<keyword evidence="6" id="KW-0325">Glycoprotein</keyword>
<evidence type="ECO:0000256" key="2">
    <source>
        <dbReference type="ARBA" id="ARBA00022729"/>
    </source>
</evidence>
<evidence type="ECO:0000256" key="10">
    <source>
        <dbReference type="SAM" id="SignalP"/>
    </source>
</evidence>
<sequence length="424" mass="45823">MEEVPRRERSPPGAATPGSTARVLQPLFLPLLLLLLLLLGGQGQGGMSGRCDCASESQKRYGPFCCRGCPKGHYMKAPCAEPCGNSTCFPCPLNTFLTRDNHFKTDCTRCQVCDEEALQVTLENCSAKSDTHCGCQPGWCVDCSTEPCGKSSPFSCVPCGATTPVYEAPTPRPCLPGFYIRGNDCTSCPTGFSSVCPKACTAVCGWKQMFWVQVLLGAAFLFGAILICAYCRWQLCKPVVTADTAGTETLASPQTTHLSASDSAHTLLAPPSSTGKIYTTVQLVGNNWTPGLSQTQEVVCGQASQPWDQLPNRTLGPPLASPLSPAPPAGSPAAVLQPGPQLYDVMDAVPARRWKEFVRTLGLREAEIEAVEVEICRFRDQQYEMLKRWRQQQPAGLGAIYAALERMGLEGCAEDLRSRLQRCP</sequence>
<dbReference type="PRINTS" id="PR01972">
    <property type="entry name" value="TNFACTORR25"/>
</dbReference>
<dbReference type="InterPro" id="IPR034050">
    <property type="entry name" value="TNFRSF25_N"/>
</dbReference>
<dbReference type="FunFam" id="2.10.50.10:FF:000034">
    <property type="entry name" value="TNF receptor superfamily member 25"/>
    <property type="match status" value="1"/>
</dbReference>
<keyword evidence="13" id="KW-1185">Reference proteome</keyword>
<evidence type="ECO:0000313" key="14">
    <source>
        <dbReference type="RefSeq" id="XP_029332372.1"/>
    </source>
</evidence>
<evidence type="ECO:0000256" key="3">
    <source>
        <dbReference type="ARBA" id="ARBA00022737"/>
    </source>
</evidence>
<dbReference type="Gene3D" id="1.10.533.10">
    <property type="entry name" value="Death Domain, Fas"/>
    <property type="match status" value="1"/>
</dbReference>
<dbReference type="CDD" id="cd13420">
    <property type="entry name" value="TNFRSF25"/>
    <property type="match status" value="1"/>
</dbReference>
<keyword evidence="2 10" id="KW-0732">Signal</keyword>
<dbReference type="GO" id="GO:0006915">
    <property type="term" value="P:apoptotic process"/>
    <property type="evidence" value="ECO:0007669"/>
    <property type="project" value="UniProtKB-KW"/>
</dbReference>
<dbReference type="SMART" id="SM00208">
    <property type="entry name" value="TNFR"/>
    <property type="match status" value="2"/>
</dbReference>
<keyword evidence="1" id="KW-0053">Apoptosis</keyword>
<feature type="signal peptide" evidence="10">
    <location>
        <begin position="1"/>
        <end position="43"/>
    </location>
</feature>
<dbReference type="InterPro" id="IPR022329">
    <property type="entry name" value="TNFR_25"/>
</dbReference>
<dbReference type="CTD" id="8718"/>
<keyword evidence="3" id="KW-0677">Repeat</keyword>
<gene>
    <name evidence="14" type="primary">Tnfrsf25</name>
</gene>
<dbReference type="Proteomes" id="UP000515126">
    <property type="component" value="Chromosome 4"/>
</dbReference>
<keyword evidence="9" id="KW-0812">Transmembrane</keyword>
<feature type="domain" description="Death" evidence="11">
    <location>
        <begin position="339"/>
        <end position="420"/>
    </location>
</feature>
<dbReference type="GO" id="GO:0051241">
    <property type="term" value="P:negative regulation of multicellular organismal process"/>
    <property type="evidence" value="ECO:0007669"/>
    <property type="project" value="UniProtKB-ARBA"/>
</dbReference>
<comment type="caution">
    <text evidence="7">Lacks conserved residue(s) required for the propagation of feature annotation.</text>
</comment>
<dbReference type="SUPFAM" id="SSF57586">
    <property type="entry name" value="TNF receptor-like"/>
    <property type="match status" value="1"/>
</dbReference>
<dbReference type="SUPFAM" id="SSF47986">
    <property type="entry name" value="DEATH domain"/>
    <property type="match status" value="1"/>
</dbReference>
<dbReference type="PROSITE" id="PS50050">
    <property type="entry name" value="TNFR_NGFR_2"/>
    <property type="match status" value="1"/>
</dbReference>
<feature type="region of interest" description="Disordered" evidence="8">
    <location>
        <begin position="311"/>
        <end position="333"/>
    </location>
</feature>
<evidence type="ECO:0000256" key="1">
    <source>
        <dbReference type="ARBA" id="ARBA00022703"/>
    </source>
</evidence>
<dbReference type="PROSITE" id="PS00652">
    <property type="entry name" value="TNFR_NGFR_1"/>
    <property type="match status" value="1"/>
</dbReference>
<keyword evidence="9" id="KW-1133">Transmembrane helix</keyword>
<keyword evidence="5 14" id="KW-0675">Receptor</keyword>
<dbReference type="PROSITE" id="PS50017">
    <property type="entry name" value="DEATH_DOMAIN"/>
    <property type="match status" value="1"/>
</dbReference>
<dbReference type="PANTHER" id="PTHR47220:SF1">
    <property type="entry name" value="TUMOR NECROSIS FACTOR RECEPTOR SUPERFAMILY MEMBER 25"/>
    <property type="match status" value="1"/>
</dbReference>
<dbReference type="InterPro" id="IPR011029">
    <property type="entry name" value="DEATH-like_dom_sf"/>
</dbReference>
<organism evidence="13 14">
    <name type="scientific">Mus caroli</name>
    <name type="common">Ryukyu mouse</name>
    <name type="synonym">Ricefield mouse</name>
    <dbReference type="NCBI Taxonomy" id="10089"/>
    <lineage>
        <taxon>Eukaryota</taxon>
        <taxon>Metazoa</taxon>
        <taxon>Chordata</taxon>
        <taxon>Craniata</taxon>
        <taxon>Vertebrata</taxon>
        <taxon>Euteleostomi</taxon>
        <taxon>Mammalia</taxon>
        <taxon>Eutheria</taxon>
        <taxon>Euarchontoglires</taxon>
        <taxon>Glires</taxon>
        <taxon>Rodentia</taxon>
        <taxon>Myomorpha</taxon>
        <taxon>Muroidea</taxon>
        <taxon>Muridae</taxon>
        <taxon>Murinae</taxon>
        <taxon>Mus</taxon>
        <taxon>Mus</taxon>
    </lineage>
</organism>
<evidence type="ECO:0000256" key="8">
    <source>
        <dbReference type="SAM" id="MobiDB-lite"/>
    </source>
</evidence>
<dbReference type="GO" id="GO:0005886">
    <property type="term" value="C:plasma membrane"/>
    <property type="evidence" value="ECO:0007669"/>
    <property type="project" value="TreeGrafter"/>
</dbReference>
<evidence type="ECO:0000256" key="5">
    <source>
        <dbReference type="ARBA" id="ARBA00023170"/>
    </source>
</evidence>
<dbReference type="SMART" id="SM00005">
    <property type="entry name" value="DEATH"/>
    <property type="match status" value="1"/>
</dbReference>
<keyword evidence="9" id="KW-0472">Membrane</keyword>
<dbReference type="GO" id="GO:0007165">
    <property type="term" value="P:signal transduction"/>
    <property type="evidence" value="ECO:0007669"/>
    <property type="project" value="InterPro"/>
</dbReference>
<feature type="repeat" description="TNFR-Cys" evidence="7">
    <location>
        <begin position="90"/>
        <end position="133"/>
    </location>
</feature>
<dbReference type="AlphaFoldDB" id="A0A6P7QVL1"/>